<protein>
    <recommendedName>
        <fullName evidence="3">histidine kinase</fullName>
        <ecNumber evidence="3">2.7.13.3</ecNumber>
    </recommendedName>
</protein>
<dbReference type="InterPro" id="IPR003661">
    <property type="entry name" value="HisK_dim/P_dom"/>
</dbReference>
<dbReference type="SUPFAM" id="SSF55874">
    <property type="entry name" value="ATPase domain of HSP90 chaperone/DNA topoisomerase II/histidine kinase"/>
    <property type="match status" value="1"/>
</dbReference>
<proteinExistence type="predicted"/>
<dbReference type="InterPro" id="IPR036890">
    <property type="entry name" value="HATPase_C_sf"/>
</dbReference>
<keyword evidence="11" id="KW-0902">Two-component regulatory system</keyword>
<name>A0ABU9MV06_9GAMM</name>
<keyword evidence="9" id="KW-0067">ATP-binding</keyword>
<comment type="catalytic activity">
    <reaction evidence="1">
        <text>ATP + protein L-histidine = ADP + protein N-phospho-L-histidine.</text>
        <dbReference type="EC" id="2.7.13.3"/>
    </reaction>
</comment>
<dbReference type="Pfam" id="PF00512">
    <property type="entry name" value="HisKA"/>
    <property type="match status" value="1"/>
</dbReference>
<keyword evidence="8" id="KW-0418">Kinase</keyword>
<evidence type="ECO:0000256" key="2">
    <source>
        <dbReference type="ARBA" id="ARBA00004141"/>
    </source>
</evidence>
<evidence type="ECO:0000256" key="4">
    <source>
        <dbReference type="ARBA" id="ARBA00022553"/>
    </source>
</evidence>
<dbReference type="CDD" id="cd00082">
    <property type="entry name" value="HisKA"/>
    <property type="match status" value="1"/>
</dbReference>
<dbReference type="SUPFAM" id="SSF47384">
    <property type="entry name" value="Homodimeric domain of signal transducing histidine kinase"/>
    <property type="match status" value="1"/>
</dbReference>
<dbReference type="RefSeq" id="WP_342676896.1">
    <property type="nucleotide sequence ID" value="NZ_JBCGCU010000004.1"/>
</dbReference>
<evidence type="ECO:0000256" key="7">
    <source>
        <dbReference type="ARBA" id="ARBA00022741"/>
    </source>
</evidence>
<evidence type="ECO:0000256" key="10">
    <source>
        <dbReference type="ARBA" id="ARBA00022989"/>
    </source>
</evidence>
<keyword evidence="10 13" id="KW-1133">Transmembrane helix</keyword>
<dbReference type="PROSITE" id="PS50109">
    <property type="entry name" value="HIS_KIN"/>
    <property type="match status" value="1"/>
</dbReference>
<evidence type="ECO:0000256" key="12">
    <source>
        <dbReference type="ARBA" id="ARBA00023136"/>
    </source>
</evidence>
<keyword evidence="16" id="KW-1185">Reference proteome</keyword>
<evidence type="ECO:0000259" key="14">
    <source>
        <dbReference type="PROSITE" id="PS50109"/>
    </source>
</evidence>
<evidence type="ECO:0000256" key="1">
    <source>
        <dbReference type="ARBA" id="ARBA00000085"/>
    </source>
</evidence>
<organism evidence="15 16">
    <name type="scientific">Pseudoalteromonas qingdaonensis</name>
    <dbReference type="NCBI Taxonomy" id="3131913"/>
    <lineage>
        <taxon>Bacteria</taxon>
        <taxon>Pseudomonadati</taxon>
        <taxon>Pseudomonadota</taxon>
        <taxon>Gammaproteobacteria</taxon>
        <taxon>Alteromonadales</taxon>
        <taxon>Pseudoalteromonadaceae</taxon>
        <taxon>Pseudoalteromonas</taxon>
    </lineage>
</organism>
<gene>
    <name evidence="15" type="ORF">WCN91_05065</name>
</gene>
<keyword evidence="7" id="KW-0547">Nucleotide-binding</keyword>
<dbReference type="InterPro" id="IPR050428">
    <property type="entry name" value="TCS_sensor_his_kinase"/>
</dbReference>
<evidence type="ECO:0000256" key="13">
    <source>
        <dbReference type="SAM" id="Phobius"/>
    </source>
</evidence>
<dbReference type="PANTHER" id="PTHR45436:SF14">
    <property type="entry name" value="SENSOR PROTEIN QSEC"/>
    <property type="match status" value="1"/>
</dbReference>
<evidence type="ECO:0000313" key="15">
    <source>
        <dbReference type="EMBL" id="MEM0514798.1"/>
    </source>
</evidence>
<dbReference type="Gene3D" id="3.30.565.10">
    <property type="entry name" value="Histidine kinase-like ATPase, C-terminal domain"/>
    <property type="match status" value="1"/>
</dbReference>
<dbReference type="PANTHER" id="PTHR45436">
    <property type="entry name" value="SENSOR HISTIDINE KINASE YKOH"/>
    <property type="match status" value="1"/>
</dbReference>
<sequence length="428" mass="47596">MSIRTKLMMLLLAMLVLILFLALAQGYQRSLARADALFDQHLQARTQLLFAVAPEALPKQQAQFWQRWQGDTLVGGSESLLAKVPPQGLQTINSQGQRLRIATYCQQQDCVVLGEPISERFALSEQLIIALMLPMLLGIALLAVFISLAVKRALQPLTLLSRELKTRAANDFSMLRTQAKASEIKPVVDTLNALLRRTEQAYLRERYFASDAAHELRTPLSAMKINLHNLLQRHNDEDAKALSLSVDRLNHLVEQMLALGRTSSQQWQDKLAKQSLAHICQQLIAELYPQIAQKNLDISLVGECREVIGEPFTLNVMLKNIISNAVKYTPANGRIAIHLADKGDNIELRVADSGPGIASELRERIFDRFFRVGGDSHPAHIPGAGLGLAIVQHVIGLYQGEVQLKQSEWGGLEVIITMAVQRETLCSD</sequence>
<evidence type="ECO:0000256" key="8">
    <source>
        <dbReference type="ARBA" id="ARBA00022777"/>
    </source>
</evidence>
<dbReference type="Gene3D" id="1.10.287.130">
    <property type="match status" value="1"/>
</dbReference>
<dbReference type="Proteomes" id="UP001447008">
    <property type="component" value="Unassembled WGS sequence"/>
</dbReference>
<comment type="caution">
    <text evidence="15">The sequence shown here is derived from an EMBL/GenBank/DDBJ whole genome shotgun (WGS) entry which is preliminary data.</text>
</comment>
<evidence type="ECO:0000256" key="3">
    <source>
        <dbReference type="ARBA" id="ARBA00012438"/>
    </source>
</evidence>
<reference evidence="15 16" key="1">
    <citation type="submission" date="2024-03" db="EMBL/GenBank/DDBJ databases">
        <title>Pseudoalteromonas qingdaonensis sp. nov., isolated from the intestines of marine benthic organisms.</title>
        <authorList>
            <person name="Lin X."/>
            <person name="Fang S."/>
            <person name="Hu X."/>
        </authorList>
    </citation>
    <scope>NUCLEOTIDE SEQUENCE [LARGE SCALE GENOMIC DNA]</scope>
    <source>
        <strain evidence="15 16">YIC-827</strain>
    </source>
</reference>
<feature type="transmembrane region" description="Helical" evidence="13">
    <location>
        <begin position="127"/>
        <end position="150"/>
    </location>
</feature>
<dbReference type="EC" id="2.7.13.3" evidence="3"/>
<accession>A0ABU9MV06</accession>
<keyword evidence="5" id="KW-0808">Transferase</keyword>
<evidence type="ECO:0000313" key="16">
    <source>
        <dbReference type="Proteomes" id="UP001447008"/>
    </source>
</evidence>
<dbReference type="InterPro" id="IPR005467">
    <property type="entry name" value="His_kinase_dom"/>
</dbReference>
<dbReference type="InterPro" id="IPR036097">
    <property type="entry name" value="HisK_dim/P_sf"/>
</dbReference>
<dbReference type="SMART" id="SM00387">
    <property type="entry name" value="HATPase_c"/>
    <property type="match status" value="1"/>
</dbReference>
<evidence type="ECO:0000256" key="9">
    <source>
        <dbReference type="ARBA" id="ARBA00022840"/>
    </source>
</evidence>
<evidence type="ECO:0000256" key="11">
    <source>
        <dbReference type="ARBA" id="ARBA00023012"/>
    </source>
</evidence>
<dbReference type="InterPro" id="IPR004358">
    <property type="entry name" value="Sig_transdc_His_kin-like_C"/>
</dbReference>
<dbReference type="Pfam" id="PF02518">
    <property type="entry name" value="HATPase_c"/>
    <property type="match status" value="1"/>
</dbReference>
<keyword evidence="6 13" id="KW-0812">Transmembrane</keyword>
<keyword evidence="4" id="KW-0597">Phosphoprotein</keyword>
<dbReference type="PRINTS" id="PR00344">
    <property type="entry name" value="BCTRLSENSOR"/>
</dbReference>
<dbReference type="InterPro" id="IPR003594">
    <property type="entry name" value="HATPase_dom"/>
</dbReference>
<evidence type="ECO:0000256" key="5">
    <source>
        <dbReference type="ARBA" id="ARBA00022679"/>
    </source>
</evidence>
<evidence type="ECO:0000256" key="6">
    <source>
        <dbReference type="ARBA" id="ARBA00022692"/>
    </source>
</evidence>
<feature type="domain" description="Histidine kinase" evidence="14">
    <location>
        <begin position="211"/>
        <end position="422"/>
    </location>
</feature>
<dbReference type="SMART" id="SM00388">
    <property type="entry name" value="HisKA"/>
    <property type="match status" value="1"/>
</dbReference>
<dbReference type="EMBL" id="JBCGCU010000004">
    <property type="protein sequence ID" value="MEM0514798.1"/>
    <property type="molecule type" value="Genomic_DNA"/>
</dbReference>
<comment type="subcellular location">
    <subcellularLocation>
        <location evidence="2">Membrane</location>
        <topology evidence="2">Multi-pass membrane protein</topology>
    </subcellularLocation>
</comment>
<keyword evidence="12 13" id="KW-0472">Membrane</keyword>